<keyword evidence="7" id="KW-1185">Reference proteome</keyword>
<sequence>MGYTTTLGSKVFNSTVNDFGPNDTHLINKVVIDGKAYIADVSFGVSYQLWAPLELIWRWTNLRWRGL</sequence>
<dbReference type="Gene3D" id="3.30.2140.20">
    <property type="match status" value="1"/>
</dbReference>
<organism evidence="6 7">
    <name type="scientific">Lates japonicus</name>
    <name type="common">Japanese lates</name>
    <dbReference type="NCBI Taxonomy" id="270547"/>
    <lineage>
        <taxon>Eukaryota</taxon>
        <taxon>Metazoa</taxon>
        <taxon>Chordata</taxon>
        <taxon>Craniata</taxon>
        <taxon>Vertebrata</taxon>
        <taxon>Euteleostomi</taxon>
        <taxon>Actinopterygii</taxon>
        <taxon>Neopterygii</taxon>
        <taxon>Teleostei</taxon>
        <taxon>Neoteleostei</taxon>
        <taxon>Acanthomorphata</taxon>
        <taxon>Carangaria</taxon>
        <taxon>Carangaria incertae sedis</taxon>
        <taxon>Centropomidae</taxon>
        <taxon>Lates</taxon>
    </lineage>
</organism>
<keyword evidence="3 5" id="KW-0808">Transferase</keyword>
<dbReference type="PANTHER" id="PTHR11786:SF8">
    <property type="entry name" value="ARYLAMINE N-ACETYLTRANSFERASE 1"/>
    <property type="match status" value="1"/>
</dbReference>
<dbReference type="PRINTS" id="PR01543">
    <property type="entry name" value="ANATRNSFRASE"/>
</dbReference>
<evidence type="ECO:0000256" key="2">
    <source>
        <dbReference type="ARBA" id="ARBA00012701"/>
    </source>
</evidence>
<proteinExistence type="inferred from homology"/>
<dbReference type="Proteomes" id="UP001279410">
    <property type="component" value="Unassembled WGS sequence"/>
</dbReference>
<evidence type="ECO:0000313" key="7">
    <source>
        <dbReference type="Proteomes" id="UP001279410"/>
    </source>
</evidence>
<dbReference type="AlphaFoldDB" id="A0AAD3RKT8"/>
<keyword evidence="4 5" id="KW-0012">Acyltransferase</keyword>
<comment type="similarity">
    <text evidence="1 5">Belongs to the arylamine N-acetyltransferase family.</text>
</comment>
<gene>
    <name evidence="6" type="ORF">AKAME5_002412300</name>
</gene>
<comment type="caution">
    <text evidence="6">The sequence shown here is derived from an EMBL/GenBank/DDBJ whole genome shotgun (WGS) entry which is preliminary data.</text>
</comment>
<evidence type="ECO:0000313" key="6">
    <source>
        <dbReference type="EMBL" id="GLD72798.1"/>
    </source>
</evidence>
<dbReference type="Pfam" id="PF00797">
    <property type="entry name" value="Acetyltransf_2"/>
    <property type="match status" value="1"/>
</dbReference>
<dbReference type="InterPro" id="IPR038765">
    <property type="entry name" value="Papain-like_cys_pep_sf"/>
</dbReference>
<dbReference type="PANTHER" id="PTHR11786">
    <property type="entry name" value="N-HYDROXYARYLAMINE O-ACETYLTRANSFERASE"/>
    <property type="match status" value="1"/>
</dbReference>
<evidence type="ECO:0000256" key="5">
    <source>
        <dbReference type="RuleBase" id="RU003452"/>
    </source>
</evidence>
<dbReference type="GO" id="GO:0004060">
    <property type="term" value="F:arylamine N-acetyltransferase activity"/>
    <property type="evidence" value="ECO:0007669"/>
    <property type="project" value="UniProtKB-EC"/>
</dbReference>
<accession>A0AAD3RKT8</accession>
<dbReference type="SUPFAM" id="SSF54001">
    <property type="entry name" value="Cysteine proteinases"/>
    <property type="match status" value="1"/>
</dbReference>
<dbReference type="EMBL" id="BRZM01001229">
    <property type="protein sequence ID" value="GLD72798.1"/>
    <property type="molecule type" value="Genomic_DNA"/>
</dbReference>
<dbReference type="InterPro" id="IPR001447">
    <property type="entry name" value="Arylamine_N-AcTrfase"/>
</dbReference>
<evidence type="ECO:0000256" key="1">
    <source>
        <dbReference type="ARBA" id="ARBA00006547"/>
    </source>
</evidence>
<evidence type="ECO:0000256" key="3">
    <source>
        <dbReference type="ARBA" id="ARBA00022679"/>
    </source>
</evidence>
<protein>
    <recommendedName>
        <fullName evidence="2">arylamine N-acetyltransferase</fullName>
        <ecNumber evidence="2">2.3.1.5</ecNumber>
    </recommendedName>
</protein>
<reference evidence="6" key="1">
    <citation type="submission" date="2022-08" db="EMBL/GenBank/DDBJ databases">
        <title>Genome sequencing of akame (Lates japonicus).</title>
        <authorList>
            <person name="Hashiguchi Y."/>
            <person name="Takahashi H."/>
        </authorList>
    </citation>
    <scope>NUCLEOTIDE SEQUENCE</scope>
    <source>
        <strain evidence="6">Kochi</strain>
    </source>
</reference>
<dbReference type="InterPro" id="IPR053710">
    <property type="entry name" value="Arylamine_NAT_domain_sf"/>
</dbReference>
<dbReference type="EC" id="2.3.1.5" evidence="2"/>
<name>A0AAD3RKT8_LATJO</name>
<evidence type="ECO:0000256" key="4">
    <source>
        <dbReference type="ARBA" id="ARBA00023315"/>
    </source>
</evidence>